<dbReference type="EMBL" id="BKCJ011488042">
    <property type="protein sequence ID" value="GFD37599.1"/>
    <property type="molecule type" value="Genomic_DNA"/>
</dbReference>
<sequence>RHRDQQHLAKVGGVEVQTGALNRLVHRRQHIALKRDDLKGPGVFYRYVGNTAQRSIGAVVRHHDAAQDAGVCLAGSFRPAMHDIQQCAGLVHIKDTQRHLVVTAQADGRQIHNAQLAIQHFI</sequence>
<gene>
    <name evidence="1" type="ORF">Tci_909568</name>
</gene>
<protein>
    <submittedName>
        <fullName evidence="1">Uncharacterized protein</fullName>
    </submittedName>
</protein>
<feature type="non-terminal residue" evidence="1">
    <location>
        <position position="1"/>
    </location>
</feature>
<comment type="caution">
    <text evidence="1">The sequence shown here is derived from an EMBL/GenBank/DDBJ whole genome shotgun (WGS) entry which is preliminary data.</text>
</comment>
<feature type="non-terminal residue" evidence="1">
    <location>
        <position position="122"/>
    </location>
</feature>
<organism evidence="1">
    <name type="scientific">Tanacetum cinerariifolium</name>
    <name type="common">Dalmatian daisy</name>
    <name type="synonym">Chrysanthemum cinerariifolium</name>
    <dbReference type="NCBI Taxonomy" id="118510"/>
    <lineage>
        <taxon>Eukaryota</taxon>
        <taxon>Viridiplantae</taxon>
        <taxon>Streptophyta</taxon>
        <taxon>Embryophyta</taxon>
        <taxon>Tracheophyta</taxon>
        <taxon>Spermatophyta</taxon>
        <taxon>Magnoliopsida</taxon>
        <taxon>eudicotyledons</taxon>
        <taxon>Gunneridae</taxon>
        <taxon>Pentapetalae</taxon>
        <taxon>asterids</taxon>
        <taxon>campanulids</taxon>
        <taxon>Asterales</taxon>
        <taxon>Asteraceae</taxon>
        <taxon>Asteroideae</taxon>
        <taxon>Anthemideae</taxon>
        <taxon>Anthemidinae</taxon>
        <taxon>Tanacetum</taxon>
    </lineage>
</organism>
<reference evidence="1" key="1">
    <citation type="journal article" date="2019" name="Sci. Rep.">
        <title>Draft genome of Tanacetum cinerariifolium, the natural source of mosquito coil.</title>
        <authorList>
            <person name="Yamashiro T."/>
            <person name="Shiraishi A."/>
            <person name="Satake H."/>
            <person name="Nakayama K."/>
        </authorList>
    </citation>
    <scope>NUCLEOTIDE SEQUENCE</scope>
</reference>
<proteinExistence type="predicted"/>
<accession>A0A699VTE3</accession>
<name>A0A699VTE3_TANCI</name>
<evidence type="ECO:0000313" key="1">
    <source>
        <dbReference type="EMBL" id="GFD37599.1"/>
    </source>
</evidence>
<dbReference type="AlphaFoldDB" id="A0A699VTE3"/>